<dbReference type="RefSeq" id="XP_070914136.1">
    <property type="nucleotide sequence ID" value="XM_071058035.1"/>
</dbReference>
<keyword evidence="3" id="KW-1185">Reference proteome</keyword>
<evidence type="ECO:0000313" key="2">
    <source>
        <dbReference type="EMBL" id="GAB1312403.1"/>
    </source>
</evidence>
<sequence>MADRDVAPDENLLKHIFASNRPSSISIILQNWDKCMFTAVLPNALRNCRHSCVVRLEAQNGESAHFTMVAAMQEIAATCIPDLVPETLQVGSAADGQGREFQFCVMELVEGVTLEEAWDQMTDEDRRSVTTAIVEALSKLHSVRLSDAKVQAILRRALGEGSEEILDKAAMGGPLTGFLNDGSSLLSSIEQKWKLRRPFYTIQPIADPKGLVIQSHFEDVGLITVSDSDMEQWPKEAVFCHNDLTPRNLILQCSASPIGNTRYKLAAIIDWELAGFYPPSYQLSLQDTYLGGGNRCFSFYLLLKERMKDIAPPSPSQVVLLRAMELIFESQQRRLSEGTNIPAHIRKRFREALRLYRDKNPYVGRKWETKGGLLPEFSRGDAQKLEDDVVAEMIGRRQAKVKPA</sequence>
<proteinExistence type="predicted"/>
<evidence type="ECO:0000313" key="3">
    <source>
        <dbReference type="Proteomes" id="UP001628179"/>
    </source>
</evidence>
<accession>A0ABQ0G3T0</accession>
<reference evidence="2 3" key="1">
    <citation type="submission" date="2024-09" db="EMBL/GenBank/DDBJ databases">
        <title>Itraconazole resistance in Madurella fahalii resulting from another homologue of gene encoding cytochrome P450 14-alpha sterol demethylase (CYP51).</title>
        <authorList>
            <person name="Yoshioka I."/>
            <person name="Fahal A.H."/>
            <person name="Kaneko S."/>
            <person name="Yaguchi T."/>
        </authorList>
    </citation>
    <scope>NUCLEOTIDE SEQUENCE [LARGE SCALE GENOMIC DNA]</scope>
    <source>
        <strain evidence="2 3">IFM 68171</strain>
    </source>
</reference>
<dbReference type="PANTHER" id="PTHR21310">
    <property type="entry name" value="AMINOGLYCOSIDE PHOSPHOTRANSFERASE-RELATED-RELATED"/>
    <property type="match status" value="1"/>
</dbReference>
<dbReference type="Proteomes" id="UP001628179">
    <property type="component" value="Unassembled WGS sequence"/>
</dbReference>
<dbReference type="InterPro" id="IPR002575">
    <property type="entry name" value="Aminoglycoside_PTrfase"/>
</dbReference>
<dbReference type="GeneID" id="98173358"/>
<feature type="domain" description="Aminoglycoside phosphotransferase" evidence="1">
    <location>
        <begin position="68"/>
        <end position="281"/>
    </location>
</feature>
<dbReference type="SUPFAM" id="SSF56112">
    <property type="entry name" value="Protein kinase-like (PK-like)"/>
    <property type="match status" value="1"/>
</dbReference>
<dbReference type="Pfam" id="PF01636">
    <property type="entry name" value="APH"/>
    <property type="match status" value="1"/>
</dbReference>
<name>A0ABQ0G3T0_9PEZI</name>
<organism evidence="2 3">
    <name type="scientific">Madurella fahalii</name>
    <dbReference type="NCBI Taxonomy" id="1157608"/>
    <lineage>
        <taxon>Eukaryota</taxon>
        <taxon>Fungi</taxon>
        <taxon>Dikarya</taxon>
        <taxon>Ascomycota</taxon>
        <taxon>Pezizomycotina</taxon>
        <taxon>Sordariomycetes</taxon>
        <taxon>Sordariomycetidae</taxon>
        <taxon>Sordariales</taxon>
        <taxon>Sordariales incertae sedis</taxon>
        <taxon>Madurella</taxon>
    </lineage>
</organism>
<evidence type="ECO:0000259" key="1">
    <source>
        <dbReference type="Pfam" id="PF01636"/>
    </source>
</evidence>
<dbReference type="InterPro" id="IPR011009">
    <property type="entry name" value="Kinase-like_dom_sf"/>
</dbReference>
<dbReference type="EMBL" id="BAAFSV010000001">
    <property type="protein sequence ID" value="GAB1312403.1"/>
    <property type="molecule type" value="Genomic_DNA"/>
</dbReference>
<gene>
    <name evidence="2" type="ORF">MFIFM68171_02613</name>
</gene>
<dbReference type="InterPro" id="IPR051678">
    <property type="entry name" value="AGP_Transferase"/>
</dbReference>
<protein>
    <submittedName>
        <fullName evidence="2">Aminoglycoside phosphotransferase domain-containing protein</fullName>
    </submittedName>
</protein>
<dbReference type="Gene3D" id="3.90.1200.10">
    <property type="match status" value="1"/>
</dbReference>
<comment type="caution">
    <text evidence="2">The sequence shown here is derived from an EMBL/GenBank/DDBJ whole genome shotgun (WGS) entry which is preliminary data.</text>
</comment>